<keyword evidence="1" id="KW-1133">Transmembrane helix</keyword>
<feature type="transmembrane region" description="Helical" evidence="1">
    <location>
        <begin position="71"/>
        <end position="91"/>
    </location>
</feature>
<organism evidence="2 3">
    <name type="scientific">Sorangium cellulosum</name>
    <name type="common">Polyangium cellulosum</name>
    <dbReference type="NCBI Taxonomy" id="56"/>
    <lineage>
        <taxon>Bacteria</taxon>
        <taxon>Pseudomonadati</taxon>
        <taxon>Myxococcota</taxon>
        <taxon>Polyangia</taxon>
        <taxon>Polyangiales</taxon>
        <taxon>Polyangiaceae</taxon>
        <taxon>Sorangium</taxon>
    </lineage>
</organism>
<feature type="transmembrane region" description="Helical" evidence="1">
    <location>
        <begin position="454"/>
        <end position="476"/>
    </location>
</feature>
<dbReference type="RefSeq" id="WP_061610135.1">
    <property type="nucleotide sequence ID" value="NZ_JEMA01000689.1"/>
</dbReference>
<feature type="transmembrane region" description="Helical" evidence="1">
    <location>
        <begin position="43"/>
        <end position="64"/>
    </location>
</feature>
<feature type="transmembrane region" description="Helical" evidence="1">
    <location>
        <begin position="348"/>
        <end position="366"/>
    </location>
</feature>
<evidence type="ECO:0000256" key="1">
    <source>
        <dbReference type="SAM" id="Phobius"/>
    </source>
</evidence>
<feature type="transmembrane region" description="Helical" evidence="1">
    <location>
        <begin position="20"/>
        <end position="37"/>
    </location>
</feature>
<keyword evidence="1" id="KW-0472">Membrane</keyword>
<keyword evidence="1" id="KW-0812">Transmembrane</keyword>
<dbReference type="AlphaFoldDB" id="A0A150QGD3"/>
<proteinExistence type="predicted"/>
<evidence type="ECO:0000313" key="2">
    <source>
        <dbReference type="EMBL" id="KYF67019.1"/>
    </source>
</evidence>
<comment type="caution">
    <text evidence="2">The sequence shown here is derived from an EMBL/GenBank/DDBJ whole genome shotgun (WGS) entry which is preliminary data.</text>
</comment>
<protein>
    <submittedName>
        <fullName evidence="2">Uncharacterized protein</fullName>
    </submittedName>
</protein>
<reference evidence="2 3" key="1">
    <citation type="submission" date="2014-02" db="EMBL/GenBank/DDBJ databases">
        <title>The small core and large imbalanced accessory genome model reveals a collaborative survival strategy of Sorangium cellulosum strains in nature.</title>
        <authorList>
            <person name="Han K."/>
            <person name="Peng R."/>
            <person name="Blom J."/>
            <person name="Li Y.-Z."/>
        </authorList>
    </citation>
    <scope>NUCLEOTIDE SEQUENCE [LARGE SCALE GENOMIC DNA]</scope>
    <source>
        <strain evidence="2 3">So0008-312</strain>
    </source>
</reference>
<gene>
    <name evidence="2" type="ORF">BE15_11920</name>
</gene>
<dbReference type="OrthoDB" id="9823792at2"/>
<feature type="transmembrane region" description="Helical" evidence="1">
    <location>
        <begin position="143"/>
        <end position="164"/>
    </location>
</feature>
<dbReference type="Proteomes" id="UP000075260">
    <property type="component" value="Unassembled WGS sequence"/>
</dbReference>
<feature type="transmembrane region" description="Helical" evidence="1">
    <location>
        <begin position="103"/>
        <end position="122"/>
    </location>
</feature>
<evidence type="ECO:0000313" key="3">
    <source>
        <dbReference type="Proteomes" id="UP000075260"/>
    </source>
</evidence>
<name>A0A150QGD3_SORCE</name>
<sequence>MQAPADHPPPSPSPLSRDPAAFVGALVGVCAVAALLVSRDVDVTPLALHALFVLALLGIAAAARKQALRDALPLGVLPLAALVVVGTQAAIGRSFVDGAGPLLIVWVILITLGALILSGIAGPPGARLFAVLVRPMARVGSRVLPVLSGILLASATLLVAVSLARAVRMPGPDGYIASIPSIGVIPPVTGEPSMIEKGPTHPSGTPMLTRIYDMKLGEVGIRRLCPGLVQRCFLEVKPPGRPFDVQYVTWLAESDHFIHGGRSSRHLENRMWVDPGASIVVRRASLVERGAYPSSPESERYQVLVLDGEIYRTSRYREPGVAVLQEPWFQRIGMSMRSIAGAISAPRGWIAIAACGVLLTAALLVHRARVLRGLSRIEKARPAVLEESGWLTFADGSPPVRAGDRGLPVGPVLVLEPRSAGAYRGAASPGGELLAGEQQELLERGRDLVAQLDVTAFAVAALAPLPLLTAVLALQLW</sequence>
<dbReference type="EMBL" id="JEMA01000689">
    <property type="protein sequence ID" value="KYF67019.1"/>
    <property type="molecule type" value="Genomic_DNA"/>
</dbReference>
<accession>A0A150QGD3</accession>